<keyword evidence="2" id="KW-1185">Reference proteome</keyword>
<protein>
    <submittedName>
        <fullName evidence="1">Uncharacterized protein</fullName>
    </submittedName>
</protein>
<proteinExistence type="predicted"/>
<accession>A0A0M0KND5</accession>
<organism evidence="1 2">
    <name type="scientific">Priestia koreensis</name>
    <dbReference type="NCBI Taxonomy" id="284581"/>
    <lineage>
        <taxon>Bacteria</taxon>
        <taxon>Bacillati</taxon>
        <taxon>Bacillota</taxon>
        <taxon>Bacilli</taxon>
        <taxon>Bacillales</taxon>
        <taxon>Bacillaceae</taxon>
        <taxon>Priestia</taxon>
    </lineage>
</organism>
<comment type="caution">
    <text evidence="1">The sequence shown here is derived from an EMBL/GenBank/DDBJ whole genome shotgun (WGS) entry which is preliminary data.</text>
</comment>
<gene>
    <name evidence="1" type="ORF">AMD01_21430</name>
</gene>
<sequence length="99" mass="12007">MIKLMNEYLSNWFQTYFREKQLGEETWTFYIDGESHKLSTSSIQAFICSNLDVRLQMEIKKQLVYLDYYNQDIQDYLRYLAKSILDIKLHHITEVGNKR</sequence>
<reference evidence="2" key="1">
    <citation type="submission" date="2015-08" db="EMBL/GenBank/DDBJ databases">
        <title>Fjat-14210 dsm16467.</title>
        <authorList>
            <person name="Liu B."/>
            <person name="Wang J."/>
            <person name="Zhu Y."/>
            <person name="Liu G."/>
            <person name="Chen Q."/>
            <person name="Chen Z."/>
            <person name="Lan J."/>
            <person name="Che J."/>
            <person name="Ge C."/>
            <person name="Shi H."/>
            <person name="Pan Z."/>
            <person name="Liu X."/>
        </authorList>
    </citation>
    <scope>NUCLEOTIDE SEQUENCE [LARGE SCALE GENOMIC DNA]</scope>
    <source>
        <strain evidence="2">DSM 16467</strain>
    </source>
</reference>
<dbReference type="RefSeq" id="WP_053403482.1">
    <property type="nucleotide sequence ID" value="NZ_LILC01000036.1"/>
</dbReference>
<dbReference type="AlphaFoldDB" id="A0A0M0KND5"/>
<evidence type="ECO:0000313" key="2">
    <source>
        <dbReference type="Proteomes" id="UP000037558"/>
    </source>
</evidence>
<name>A0A0M0KND5_9BACI</name>
<dbReference type="EMBL" id="LILC01000036">
    <property type="protein sequence ID" value="KOO40315.1"/>
    <property type="molecule type" value="Genomic_DNA"/>
</dbReference>
<dbReference type="PATRIC" id="fig|284581.3.peg.1816"/>
<evidence type="ECO:0000313" key="1">
    <source>
        <dbReference type="EMBL" id="KOO40315.1"/>
    </source>
</evidence>
<dbReference type="Proteomes" id="UP000037558">
    <property type="component" value="Unassembled WGS sequence"/>
</dbReference>